<feature type="signal peptide" evidence="3">
    <location>
        <begin position="1"/>
        <end position="25"/>
    </location>
</feature>
<dbReference type="Proteomes" id="UP000230750">
    <property type="component" value="Unassembled WGS sequence"/>
</dbReference>
<gene>
    <name evidence="4" type="ORF">BSL78_27305</name>
</gene>
<comment type="caution">
    <text evidence="4">The sequence shown here is derived from an EMBL/GenBank/DDBJ whole genome shotgun (WGS) entry which is preliminary data.</text>
</comment>
<name>A0A2G8JJE6_STIJA</name>
<feature type="chain" id="PRO_5013930070" evidence="3">
    <location>
        <begin position="26"/>
        <end position="376"/>
    </location>
</feature>
<dbReference type="EMBL" id="MRZV01001797">
    <property type="protein sequence ID" value="PIK35861.1"/>
    <property type="molecule type" value="Genomic_DNA"/>
</dbReference>
<keyword evidence="3" id="KW-0732">Signal</keyword>
<sequence>MPPRLQEMALPELFFCAFSLLSVYSVSIKGVGTGGLGRQPPSEKCGGAEVSFRPPPSPPLRKSNSICCSKAIMAGRVPLIFLLPAALIFVLMIGSLIYGCILCLRKAKEKLKFRVSIELGKTPRNDRPLPALPGKQHYRGECSRNVVQGIRVEKETDRERLERKLKQVERKGRSNPRRKNDKEKAINKPQNPSNRRQKLRRVRQVDKESTRGLGIELLDHRPNEEPRQHPFIVCKSGSSCQTISHPELPQHSDIQLDSSSHTVKGNLKLRLSRTESNLMETGINHEYFETGFSTSRALTDRFESHPMAVQRSDIGRNLWRPHYDRDIVASSTKTVTDERDVTPARIRKEPSAYILLKFKDHGCRESVRKARIQHEE</sequence>
<evidence type="ECO:0000256" key="2">
    <source>
        <dbReference type="SAM" id="Phobius"/>
    </source>
</evidence>
<reference evidence="4 5" key="1">
    <citation type="journal article" date="2017" name="PLoS Biol.">
        <title>The sea cucumber genome provides insights into morphological evolution and visceral regeneration.</title>
        <authorList>
            <person name="Zhang X."/>
            <person name="Sun L."/>
            <person name="Yuan J."/>
            <person name="Sun Y."/>
            <person name="Gao Y."/>
            <person name="Zhang L."/>
            <person name="Li S."/>
            <person name="Dai H."/>
            <person name="Hamel J.F."/>
            <person name="Liu C."/>
            <person name="Yu Y."/>
            <person name="Liu S."/>
            <person name="Lin W."/>
            <person name="Guo K."/>
            <person name="Jin S."/>
            <person name="Xu P."/>
            <person name="Storey K.B."/>
            <person name="Huan P."/>
            <person name="Zhang T."/>
            <person name="Zhou Y."/>
            <person name="Zhang J."/>
            <person name="Lin C."/>
            <person name="Li X."/>
            <person name="Xing L."/>
            <person name="Huo D."/>
            <person name="Sun M."/>
            <person name="Wang L."/>
            <person name="Mercier A."/>
            <person name="Li F."/>
            <person name="Yang H."/>
            <person name="Xiang J."/>
        </authorList>
    </citation>
    <scope>NUCLEOTIDE SEQUENCE [LARGE SCALE GENOMIC DNA]</scope>
    <source>
        <strain evidence="4">Shaxun</strain>
        <tissue evidence="4">Muscle</tissue>
    </source>
</reference>
<protein>
    <submittedName>
        <fullName evidence="4">Uncharacterized protein</fullName>
    </submittedName>
</protein>
<keyword evidence="2" id="KW-1133">Transmembrane helix</keyword>
<evidence type="ECO:0000256" key="3">
    <source>
        <dbReference type="SAM" id="SignalP"/>
    </source>
</evidence>
<organism evidence="4 5">
    <name type="scientific">Stichopus japonicus</name>
    <name type="common">Sea cucumber</name>
    <dbReference type="NCBI Taxonomy" id="307972"/>
    <lineage>
        <taxon>Eukaryota</taxon>
        <taxon>Metazoa</taxon>
        <taxon>Echinodermata</taxon>
        <taxon>Eleutherozoa</taxon>
        <taxon>Echinozoa</taxon>
        <taxon>Holothuroidea</taxon>
        <taxon>Aspidochirotacea</taxon>
        <taxon>Aspidochirotida</taxon>
        <taxon>Stichopodidae</taxon>
        <taxon>Apostichopus</taxon>
    </lineage>
</organism>
<keyword evidence="5" id="KW-1185">Reference proteome</keyword>
<dbReference type="AlphaFoldDB" id="A0A2G8JJE6"/>
<keyword evidence="2" id="KW-0472">Membrane</keyword>
<feature type="compositionally biased region" description="Basic and acidic residues" evidence="1">
    <location>
        <begin position="161"/>
        <end position="186"/>
    </location>
</feature>
<feature type="transmembrane region" description="Helical" evidence="2">
    <location>
        <begin position="79"/>
        <end position="104"/>
    </location>
</feature>
<accession>A0A2G8JJE6</accession>
<proteinExistence type="predicted"/>
<evidence type="ECO:0000313" key="5">
    <source>
        <dbReference type="Proteomes" id="UP000230750"/>
    </source>
</evidence>
<evidence type="ECO:0000313" key="4">
    <source>
        <dbReference type="EMBL" id="PIK35861.1"/>
    </source>
</evidence>
<evidence type="ECO:0000256" key="1">
    <source>
        <dbReference type="SAM" id="MobiDB-lite"/>
    </source>
</evidence>
<keyword evidence="2" id="KW-0812">Transmembrane</keyword>
<feature type="region of interest" description="Disordered" evidence="1">
    <location>
        <begin position="161"/>
        <end position="211"/>
    </location>
</feature>